<dbReference type="InterPro" id="IPR001138">
    <property type="entry name" value="Zn2Cys6_DnaBD"/>
</dbReference>
<dbReference type="Proteomes" id="UP000700596">
    <property type="component" value="Unassembled WGS sequence"/>
</dbReference>
<dbReference type="CDD" id="cd00067">
    <property type="entry name" value="GAL4"/>
    <property type="match status" value="1"/>
</dbReference>
<dbReference type="GO" id="GO:0008270">
    <property type="term" value="F:zinc ion binding"/>
    <property type="evidence" value="ECO:0007669"/>
    <property type="project" value="InterPro"/>
</dbReference>
<dbReference type="InterPro" id="IPR036864">
    <property type="entry name" value="Zn2-C6_fun-type_DNA-bd_sf"/>
</dbReference>
<dbReference type="InterPro" id="IPR053187">
    <property type="entry name" value="Notoamide_regulator"/>
</dbReference>
<dbReference type="SMART" id="SM00066">
    <property type="entry name" value="GAL4"/>
    <property type="match status" value="1"/>
</dbReference>
<organism evidence="4 5">
    <name type="scientific">Dendryphion nanum</name>
    <dbReference type="NCBI Taxonomy" id="256645"/>
    <lineage>
        <taxon>Eukaryota</taxon>
        <taxon>Fungi</taxon>
        <taxon>Dikarya</taxon>
        <taxon>Ascomycota</taxon>
        <taxon>Pezizomycotina</taxon>
        <taxon>Dothideomycetes</taxon>
        <taxon>Pleosporomycetidae</taxon>
        <taxon>Pleosporales</taxon>
        <taxon>Torulaceae</taxon>
        <taxon>Dendryphion</taxon>
    </lineage>
</organism>
<dbReference type="GO" id="GO:0000981">
    <property type="term" value="F:DNA-binding transcription factor activity, RNA polymerase II-specific"/>
    <property type="evidence" value="ECO:0007669"/>
    <property type="project" value="InterPro"/>
</dbReference>
<feature type="region of interest" description="Disordered" evidence="2">
    <location>
        <begin position="1"/>
        <end position="31"/>
    </location>
</feature>
<dbReference type="PANTHER" id="PTHR47256:SF1">
    <property type="entry name" value="ZN(II)2CYS6 TRANSCRIPTION FACTOR (EUROFUNG)"/>
    <property type="match status" value="1"/>
</dbReference>
<sequence>MNDCPNIDRLPALLPAPPHLGKPPVSLRPKQSRTSVACEECRARKTKCNGRHPRCDACTSRDSVCQYGETENRQIK</sequence>
<evidence type="ECO:0000256" key="2">
    <source>
        <dbReference type="SAM" id="MobiDB-lite"/>
    </source>
</evidence>
<feature type="domain" description="Zn(2)-C6 fungal-type" evidence="3">
    <location>
        <begin position="37"/>
        <end position="67"/>
    </location>
</feature>
<dbReference type="SUPFAM" id="SSF57701">
    <property type="entry name" value="Zn2/Cys6 DNA-binding domain"/>
    <property type="match status" value="1"/>
</dbReference>
<dbReference type="Gene3D" id="4.10.240.10">
    <property type="entry name" value="Zn(2)-C6 fungal-type DNA-binding domain"/>
    <property type="match status" value="1"/>
</dbReference>
<proteinExistence type="predicted"/>
<dbReference type="PROSITE" id="PS50048">
    <property type="entry name" value="ZN2_CY6_FUNGAL_2"/>
    <property type="match status" value="1"/>
</dbReference>
<evidence type="ECO:0000313" key="4">
    <source>
        <dbReference type="EMBL" id="KAH7119586.1"/>
    </source>
</evidence>
<dbReference type="EMBL" id="JAGMWT010000011">
    <property type="protein sequence ID" value="KAH7119586.1"/>
    <property type="molecule type" value="Genomic_DNA"/>
</dbReference>
<evidence type="ECO:0000313" key="5">
    <source>
        <dbReference type="Proteomes" id="UP000700596"/>
    </source>
</evidence>
<keyword evidence="1" id="KW-0539">Nucleus</keyword>
<protein>
    <recommendedName>
        <fullName evidence="3">Zn(2)-C6 fungal-type domain-containing protein</fullName>
    </recommendedName>
</protein>
<dbReference type="Pfam" id="PF00172">
    <property type="entry name" value="Zn_clus"/>
    <property type="match status" value="1"/>
</dbReference>
<comment type="caution">
    <text evidence="4">The sequence shown here is derived from an EMBL/GenBank/DDBJ whole genome shotgun (WGS) entry which is preliminary data.</text>
</comment>
<reference evidence="4" key="1">
    <citation type="journal article" date="2021" name="Nat. Commun.">
        <title>Genetic determinants of endophytism in the Arabidopsis root mycobiome.</title>
        <authorList>
            <person name="Mesny F."/>
            <person name="Miyauchi S."/>
            <person name="Thiergart T."/>
            <person name="Pickel B."/>
            <person name="Atanasova L."/>
            <person name="Karlsson M."/>
            <person name="Huettel B."/>
            <person name="Barry K.W."/>
            <person name="Haridas S."/>
            <person name="Chen C."/>
            <person name="Bauer D."/>
            <person name="Andreopoulos W."/>
            <person name="Pangilinan J."/>
            <person name="LaButti K."/>
            <person name="Riley R."/>
            <person name="Lipzen A."/>
            <person name="Clum A."/>
            <person name="Drula E."/>
            <person name="Henrissat B."/>
            <person name="Kohler A."/>
            <person name="Grigoriev I.V."/>
            <person name="Martin F.M."/>
            <person name="Hacquard S."/>
        </authorList>
    </citation>
    <scope>NUCLEOTIDE SEQUENCE</scope>
    <source>
        <strain evidence="4">MPI-CAGE-CH-0243</strain>
    </source>
</reference>
<dbReference type="OrthoDB" id="10261408at2759"/>
<keyword evidence="5" id="KW-1185">Reference proteome</keyword>
<dbReference type="PROSITE" id="PS00463">
    <property type="entry name" value="ZN2_CY6_FUNGAL_1"/>
    <property type="match status" value="1"/>
</dbReference>
<accession>A0A9P9DI12</accession>
<dbReference type="AlphaFoldDB" id="A0A9P9DI12"/>
<dbReference type="PANTHER" id="PTHR47256">
    <property type="entry name" value="ZN(II)2CYS6 TRANSCRIPTION FACTOR (EUROFUNG)-RELATED"/>
    <property type="match status" value="1"/>
</dbReference>
<name>A0A9P9DI12_9PLEO</name>
<gene>
    <name evidence="4" type="ORF">B0J11DRAFT_534082</name>
</gene>
<evidence type="ECO:0000259" key="3">
    <source>
        <dbReference type="PROSITE" id="PS50048"/>
    </source>
</evidence>
<evidence type="ECO:0000256" key="1">
    <source>
        <dbReference type="ARBA" id="ARBA00023242"/>
    </source>
</evidence>